<reference evidence="1" key="1">
    <citation type="submission" date="2022-04" db="EMBL/GenBank/DDBJ databases">
        <title>Chromosome-scale genome assembly of Holotrichia oblita Faldermann.</title>
        <authorList>
            <person name="Rongchong L."/>
        </authorList>
    </citation>
    <scope>NUCLEOTIDE SEQUENCE</scope>
    <source>
        <strain evidence="1">81SQS9</strain>
    </source>
</reference>
<accession>A0ACB9SJM5</accession>
<evidence type="ECO:0000313" key="2">
    <source>
        <dbReference type="Proteomes" id="UP001056778"/>
    </source>
</evidence>
<gene>
    <name evidence="1" type="ORF">MML48_9g00015141</name>
</gene>
<keyword evidence="2" id="KW-1185">Reference proteome</keyword>
<proteinExistence type="predicted"/>
<protein>
    <submittedName>
        <fullName evidence="1">Hat family dimerization domaincontaining protein-related</fullName>
    </submittedName>
</protein>
<dbReference type="EMBL" id="CM043023">
    <property type="protein sequence ID" value="KAI4455395.1"/>
    <property type="molecule type" value="Genomic_DNA"/>
</dbReference>
<organism evidence="1 2">
    <name type="scientific">Holotrichia oblita</name>
    <name type="common">Chafer beetle</name>
    <dbReference type="NCBI Taxonomy" id="644536"/>
    <lineage>
        <taxon>Eukaryota</taxon>
        <taxon>Metazoa</taxon>
        <taxon>Ecdysozoa</taxon>
        <taxon>Arthropoda</taxon>
        <taxon>Hexapoda</taxon>
        <taxon>Insecta</taxon>
        <taxon>Pterygota</taxon>
        <taxon>Neoptera</taxon>
        <taxon>Endopterygota</taxon>
        <taxon>Coleoptera</taxon>
        <taxon>Polyphaga</taxon>
        <taxon>Scarabaeiformia</taxon>
        <taxon>Scarabaeidae</taxon>
        <taxon>Melolonthinae</taxon>
        <taxon>Holotrichia</taxon>
    </lineage>
</organism>
<comment type="caution">
    <text evidence="1">The sequence shown here is derived from an EMBL/GenBank/DDBJ whole genome shotgun (WGS) entry which is preliminary data.</text>
</comment>
<dbReference type="Proteomes" id="UP001056778">
    <property type="component" value="Chromosome 9"/>
</dbReference>
<evidence type="ECO:0000313" key="1">
    <source>
        <dbReference type="EMBL" id="KAI4455395.1"/>
    </source>
</evidence>
<sequence>MTSQIHKHNSSEKETINTNLMNKFLIDGKTKGTRNLEVKAAELKLCGIFAEHNFSFNAMDHALKNCFPNSDILKGVNLKRTKAAAITKNVIATYERENLISALNSVKFSILIDESTDVSTKKTCVIVVRYFDSTVGKITSRLFDLVEVFKDDNIKATADHLYTLVCNTMKEKNVNMKNLIGFGADGCNTMFGEHNSFTSRLKKDFPGIITVKCICHSLHLCASTACEQLPAECEKLARNIYNFFKNSSNRQANFQQFQAFAEVEVHKILKPSQTRWLSIATVSQRILEQWYALKLYFTDRWLGGHVVSSEEIYFALNDPFMELYYCFLSWVLPKISNINQYFQSDKIVILNLHRRMQEEFQDLLLSYLRYDYVTSRELNAIDPANSSYFKNKKSLYLGATLADKLGNPLIKNDSDKLEGFLGNCQQFLCVLCCQLKLRYNFGNDNVLSKLNIFLPKNVLSLQFREQYPTLVEHLKQFPRLSLTECRQKIDDEWRRFPLHCNLPDSSLDIDVFYNQVLDIKNDADELLFSNLATFVLNILSLPHSNAECERQFSRVNLIKTKARNRLNIQTLSGILLAGQHVRANGSCTNFQPPLEMIKMCNTKMYEHKSETVSNIEPSNEEPTLGSIFDTEF</sequence>
<name>A0ACB9SJM5_HOLOL</name>